<feature type="compositionally biased region" description="Low complexity" evidence="10">
    <location>
        <begin position="57"/>
        <end position="79"/>
    </location>
</feature>
<evidence type="ECO:0000313" key="13">
    <source>
        <dbReference type="Proteomes" id="UP001233999"/>
    </source>
</evidence>
<evidence type="ECO:0000259" key="11">
    <source>
        <dbReference type="PROSITE" id="PS50114"/>
    </source>
</evidence>
<dbReference type="Gene3D" id="3.30.50.10">
    <property type="entry name" value="Erythroid Transcription Factor GATA-1, subunit A"/>
    <property type="match status" value="2"/>
</dbReference>
<name>A0AAD7ZLD4_DIPPU</name>
<dbReference type="Proteomes" id="UP001233999">
    <property type="component" value="Unassembled WGS sequence"/>
</dbReference>
<keyword evidence="5" id="KW-0805">Transcription regulation</keyword>
<evidence type="ECO:0000256" key="10">
    <source>
        <dbReference type="SAM" id="MobiDB-lite"/>
    </source>
</evidence>
<proteinExistence type="predicted"/>
<dbReference type="GO" id="GO:0045165">
    <property type="term" value="P:cell fate commitment"/>
    <property type="evidence" value="ECO:0007669"/>
    <property type="project" value="TreeGrafter"/>
</dbReference>
<reference evidence="12" key="1">
    <citation type="journal article" date="2023" name="IScience">
        <title>Live-bearing cockroach genome reveals convergent evolutionary mechanisms linked to viviparity in insects and beyond.</title>
        <authorList>
            <person name="Fouks B."/>
            <person name="Harrison M.C."/>
            <person name="Mikhailova A.A."/>
            <person name="Marchal E."/>
            <person name="English S."/>
            <person name="Carruthers M."/>
            <person name="Jennings E.C."/>
            <person name="Chiamaka E.L."/>
            <person name="Frigard R.A."/>
            <person name="Pippel M."/>
            <person name="Attardo G.M."/>
            <person name="Benoit J.B."/>
            <person name="Bornberg-Bauer E."/>
            <person name="Tobe S.S."/>
        </authorList>
    </citation>
    <scope>NUCLEOTIDE SEQUENCE</scope>
    <source>
        <strain evidence="12">Stay&amp;Tobe</strain>
    </source>
</reference>
<feature type="domain" description="GATA-type" evidence="11">
    <location>
        <begin position="526"/>
        <end position="579"/>
    </location>
</feature>
<evidence type="ECO:0000256" key="8">
    <source>
        <dbReference type="ARBA" id="ARBA00023242"/>
    </source>
</evidence>
<feature type="compositionally biased region" description="Low complexity" evidence="10">
    <location>
        <begin position="129"/>
        <end position="144"/>
    </location>
</feature>
<dbReference type="GO" id="GO:0005634">
    <property type="term" value="C:nucleus"/>
    <property type="evidence" value="ECO:0007669"/>
    <property type="project" value="UniProtKB-SubCell"/>
</dbReference>
<dbReference type="EMBL" id="JASPKZ010007795">
    <property type="protein sequence ID" value="KAJ9582532.1"/>
    <property type="molecule type" value="Genomic_DNA"/>
</dbReference>
<dbReference type="GO" id="GO:0000122">
    <property type="term" value="P:negative regulation of transcription by RNA polymerase II"/>
    <property type="evidence" value="ECO:0007669"/>
    <property type="project" value="TreeGrafter"/>
</dbReference>
<comment type="subcellular location">
    <subcellularLocation>
        <location evidence="1">Nucleus</location>
    </subcellularLocation>
</comment>
<keyword evidence="4" id="KW-0862">Zinc</keyword>
<sequence>MVHIPLEVGSQETGRSVITTPRHVRTITTAGHITVGTVEEEEEYDANNQQVTEKARQTTTPVNNQQQTVKQHQQVSSSSPRNSETSQTQSPGPNNHTPPGSVAPVQAHASPPNHIVTNKEANESPSNGQQLQQRNYEQYQQVRYSPPTSQSQHQVRYSSPAQHDQQQKHISIPQSPICYTTTVEQIPNHYQQSTQSTDTPPPLLAINNVQHHSNIVQRFPPVSTIGRTSSSGQQRYDSPHHQINAYEDPMDATSLNNQLSQQTEAAGTTYTTLETVSTANNYHVTYNPVSSPYQLQGTSPGYSTYLYPPSSGGLPNKAVAFGSNESPLIYTKSDPTLTSTSINANSKPSTSQLYSIQTQSLTYDPHQQPGSPNSHVTLYGHGNSANCMTRLSLSADASGQYWTPAGESPTHIDYVTSGYGATLQNPMMSDGVSTSSSMQQAAYSFTNNGGAVASTSWTMPFDENYETVIIIRLECVNCAASVTPLWRRDGTGHYLCNACGLYNKINGVNRPPIRSHTKKVSSSGNRRTGVSCANCNTTNTTLWRRNNSGEPVCNACGLYYKLHGVNRPLSMKKEGIQTRKRKPKNAVPGGQGSPAGPGLTIKTDMKPNITHVDKLELTHMYVGATGGPDVKPQLIFHQPLLGDDLGAPAEHYGSVDPAPSQSPLLPSTSLLNRHISNVPPLEPIVSRPSVDVLTSVITSTSIVNEQNLRNEYKAR</sequence>
<evidence type="ECO:0000256" key="9">
    <source>
        <dbReference type="PROSITE-ProRule" id="PRU00094"/>
    </source>
</evidence>
<dbReference type="CDD" id="cd00202">
    <property type="entry name" value="ZnF_GATA"/>
    <property type="match status" value="2"/>
</dbReference>
<keyword evidence="2" id="KW-0479">Metal-binding</keyword>
<dbReference type="SMART" id="SM00401">
    <property type="entry name" value="ZnF_GATA"/>
    <property type="match status" value="2"/>
</dbReference>
<protein>
    <recommendedName>
        <fullName evidence="11">GATA-type domain-containing protein</fullName>
    </recommendedName>
</protein>
<dbReference type="InterPro" id="IPR013088">
    <property type="entry name" value="Znf_NHR/GATA"/>
</dbReference>
<dbReference type="FunFam" id="3.30.50.10:FF:000032">
    <property type="entry name" value="Transcription factor GATA-3"/>
    <property type="match status" value="1"/>
</dbReference>
<dbReference type="GO" id="GO:0008270">
    <property type="term" value="F:zinc ion binding"/>
    <property type="evidence" value="ECO:0007669"/>
    <property type="project" value="UniProtKB-KW"/>
</dbReference>
<evidence type="ECO:0000256" key="6">
    <source>
        <dbReference type="ARBA" id="ARBA00023125"/>
    </source>
</evidence>
<dbReference type="InterPro" id="IPR039355">
    <property type="entry name" value="Transcription_factor_GATA"/>
</dbReference>
<gene>
    <name evidence="12" type="ORF">L9F63_003090</name>
</gene>
<keyword evidence="13" id="KW-1185">Reference proteome</keyword>
<dbReference type="PRINTS" id="PR00619">
    <property type="entry name" value="GATAZNFINGER"/>
</dbReference>
<feature type="compositionally biased region" description="Polar residues" evidence="10">
    <location>
        <begin position="80"/>
        <end position="98"/>
    </location>
</feature>
<evidence type="ECO:0000256" key="3">
    <source>
        <dbReference type="ARBA" id="ARBA00022771"/>
    </source>
</evidence>
<dbReference type="PANTHER" id="PTHR10071">
    <property type="entry name" value="TRANSCRIPTION FACTOR GATA FAMILY MEMBER"/>
    <property type="match status" value="1"/>
</dbReference>
<feature type="region of interest" description="Disordered" evidence="10">
    <location>
        <begin position="573"/>
        <end position="600"/>
    </location>
</feature>
<keyword evidence="6" id="KW-0238">DNA-binding</keyword>
<keyword evidence="8" id="KW-0539">Nucleus</keyword>
<reference evidence="12" key="2">
    <citation type="submission" date="2023-05" db="EMBL/GenBank/DDBJ databases">
        <authorList>
            <person name="Fouks B."/>
        </authorList>
    </citation>
    <scope>NUCLEOTIDE SEQUENCE</scope>
    <source>
        <strain evidence="12">Stay&amp;Tobe</strain>
        <tissue evidence="12">Testes</tissue>
    </source>
</reference>
<evidence type="ECO:0000256" key="2">
    <source>
        <dbReference type="ARBA" id="ARBA00022723"/>
    </source>
</evidence>
<keyword evidence="7" id="KW-0804">Transcription</keyword>
<dbReference type="SUPFAM" id="SSF57716">
    <property type="entry name" value="Glucocorticoid receptor-like (DNA-binding domain)"/>
    <property type="match status" value="2"/>
</dbReference>
<feature type="compositionally biased region" description="Low complexity" evidence="10">
    <location>
        <begin position="657"/>
        <end position="666"/>
    </location>
</feature>
<dbReference type="AlphaFoldDB" id="A0AAD7ZLD4"/>
<accession>A0AAD7ZLD4</accession>
<feature type="region of interest" description="Disordered" evidence="10">
    <location>
        <begin position="647"/>
        <end position="666"/>
    </location>
</feature>
<organism evidence="12 13">
    <name type="scientific">Diploptera punctata</name>
    <name type="common">Pacific beetle cockroach</name>
    <dbReference type="NCBI Taxonomy" id="6984"/>
    <lineage>
        <taxon>Eukaryota</taxon>
        <taxon>Metazoa</taxon>
        <taxon>Ecdysozoa</taxon>
        <taxon>Arthropoda</taxon>
        <taxon>Hexapoda</taxon>
        <taxon>Insecta</taxon>
        <taxon>Pterygota</taxon>
        <taxon>Neoptera</taxon>
        <taxon>Polyneoptera</taxon>
        <taxon>Dictyoptera</taxon>
        <taxon>Blattodea</taxon>
        <taxon>Blaberoidea</taxon>
        <taxon>Blaberidae</taxon>
        <taxon>Diplopterinae</taxon>
        <taxon>Diploptera</taxon>
    </lineage>
</organism>
<dbReference type="PROSITE" id="PS00344">
    <property type="entry name" value="GATA_ZN_FINGER_1"/>
    <property type="match status" value="2"/>
</dbReference>
<evidence type="ECO:0000256" key="5">
    <source>
        <dbReference type="ARBA" id="ARBA00023015"/>
    </source>
</evidence>
<keyword evidence="3 9" id="KW-0863">Zinc-finger</keyword>
<dbReference type="PROSITE" id="PS50114">
    <property type="entry name" value="GATA_ZN_FINGER_2"/>
    <property type="match status" value="2"/>
</dbReference>
<evidence type="ECO:0000256" key="4">
    <source>
        <dbReference type="ARBA" id="ARBA00022833"/>
    </source>
</evidence>
<evidence type="ECO:0000313" key="12">
    <source>
        <dbReference type="EMBL" id="KAJ9582532.1"/>
    </source>
</evidence>
<feature type="compositionally biased region" description="Polar residues" evidence="10">
    <location>
        <begin position="146"/>
        <end position="169"/>
    </location>
</feature>
<evidence type="ECO:0000256" key="1">
    <source>
        <dbReference type="ARBA" id="ARBA00004123"/>
    </source>
</evidence>
<dbReference type="GO" id="GO:0000978">
    <property type="term" value="F:RNA polymerase II cis-regulatory region sequence-specific DNA binding"/>
    <property type="evidence" value="ECO:0007669"/>
    <property type="project" value="TreeGrafter"/>
</dbReference>
<evidence type="ECO:0000256" key="7">
    <source>
        <dbReference type="ARBA" id="ARBA00023163"/>
    </source>
</evidence>
<dbReference type="InterPro" id="IPR000679">
    <property type="entry name" value="Znf_GATA"/>
</dbReference>
<dbReference type="GO" id="GO:0045944">
    <property type="term" value="P:positive regulation of transcription by RNA polymerase II"/>
    <property type="evidence" value="ECO:0007669"/>
    <property type="project" value="TreeGrafter"/>
</dbReference>
<dbReference type="GO" id="GO:0000981">
    <property type="term" value="F:DNA-binding transcription factor activity, RNA polymerase II-specific"/>
    <property type="evidence" value="ECO:0007669"/>
    <property type="project" value="TreeGrafter"/>
</dbReference>
<dbReference type="PANTHER" id="PTHR10071:SF281">
    <property type="entry name" value="BOX A-BINDING FACTOR-RELATED"/>
    <property type="match status" value="1"/>
</dbReference>
<dbReference type="Pfam" id="PF00320">
    <property type="entry name" value="GATA"/>
    <property type="match status" value="2"/>
</dbReference>
<feature type="region of interest" description="Disordered" evidence="10">
    <location>
        <begin position="29"/>
        <end position="169"/>
    </location>
</feature>
<feature type="domain" description="GATA-type" evidence="11">
    <location>
        <begin position="473"/>
        <end position="526"/>
    </location>
</feature>
<comment type="caution">
    <text evidence="12">The sequence shown here is derived from an EMBL/GenBank/DDBJ whole genome shotgun (WGS) entry which is preliminary data.</text>
</comment>